<dbReference type="KEGG" id="shaw:CEB94_00950"/>
<reference evidence="2 3" key="1">
    <citation type="submission" date="2017-06" db="EMBL/GenBank/DDBJ databases">
        <title>Complete Genome Sequence of Streptomyces hawaiiensis NRRL 15010 and insights into acyldepsipeptides biosynthesis.</title>
        <authorList>
            <person name="Mariita R.M."/>
            <person name="Sello J.K."/>
        </authorList>
    </citation>
    <scope>NUCLEOTIDE SEQUENCE [LARGE SCALE GENOMIC DNA]</scope>
    <source>
        <strain evidence="2 3">ATCC 12236</strain>
    </source>
</reference>
<dbReference type="EMBL" id="CP021978">
    <property type="protein sequence ID" value="QCD53635.1"/>
    <property type="molecule type" value="Genomic_DNA"/>
</dbReference>
<feature type="region of interest" description="Disordered" evidence="1">
    <location>
        <begin position="1"/>
        <end position="20"/>
    </location>
</feature>
<proteinExistence type="predicted"/>
<evidence type="ECO:0000256" key="1">
    <source>
        <dbReference type="SAM" id="MobiDB-lite"/>
    </source>
</evidence>
<organism evidence="2 3">
    <name type="scientific">Streptomyces hawaiiensis</name>
    <dbReference type="NCBI Taxonomy" id="67305"/>
    <lineage>
        <taxon>Bacteria</taxon>
        <taxon>Bacillati</taxon>
        <taxon>Actinomycetota</taxon>
        <taxon>Actinomycetes</taxon>
        <taxon>Kitasatosporales</taxon>
        <taxon>Streptomycetaceae</taxon>
        <taxon>Streptomyces</taxon>
    </lineage>
</organism>
<accession>A0A6G5R6G5</accession>
<keyword evidence="3" id="KW-1185">Reference proteome</keyword>
<name>A0A6G5R6G5_9ACTN</name>
<evidence type="ECO:0000313" key="3">
    <source>
        <dbReference type="Proteomes" id="UP000495940"/>
    </source>
</evidence>
<dbReference type="AlphaFoldDB" id="A0A6G5R6G5"/>
<dbReference type="Gene3D" id="3.30.470.30">
    <property type="entry name" value="DNA ligase/mRNA capping enzyme"/>
    <property type="match status" value="1"/>
</dbReference>
<evidence type="ECO:0008006" key="4">
    <source>
        <dbReference type="Google" id="ProtNLM"/>
    </source>
</evidence>
<dbReference type="SUPFAM" id="SSF56091">
    <property type="entry name" value="DNA ligase/mRNA capping enzyme, catalytic domain"/>
    <property type="match status" value="1"/>
</dbReference>
<protein>
    <recommendedName>
        <fullName evidence="4">ATP-dependent DNA ligase</fullName>
    </recommendedName>
</protein>
<dbReference type="Proteomes" id="UP000495940">
    <property type="component" value="Chromosome"/>
</dbReference>
<sequence>MIKEDLNRTAPVPVLGTAPERRPARVEGIVGDLDADGTHAELTRARTHLRPGWAAELKWDGFRALLSVDAGKVMPRSRRDTEMGPAFPETVAGAVQLPDATTLDGDM</sequence>
<gene>
    <name evidence="2" type="ORF">CEB94_00950</name>
</gene>
<evidence type="ECO:0000313" key="2">
    <source>
        <dbReference type="EMBL" id="QCD53635.1"/>
    </source>
</evidence>